<evidence type="ECO:0000313" key="2">
    <source>
        <dbReference type="EMBL" id="RUS71172.1"/>
    </source>
</evidence>
<dbReference type="PROSITE" id="PS51257">
    <property type="entry name" value="PROKAR_LIPOPROTEIN"/>
    <property type="match status" value="1"/>
</dbReference>
<accession>A0A433SPJ9</accession>
<organism evidence="2 3">
    <name type="scientific">Elysia chlorotica</name>
    <name type="common">Eastern emerald elysia</name>
    <name type="synonym">Sea slug</name>
    <dbReference type="NCBI Taxonomy" id="188477"/>
    <lineage>
        <taxon>Eukaryota</taxon>
        <taxon>Metazoa</taxon>
        <taxon>Spiralia</taxon>
        <taxon>Lophotrochozoa</taxon>
        <taxon>Mollusca</taxon>
        <taxon>Gastropoda</taxon>
        <taxon>Heterobranchia</taxon>
        <taxon>Euthyneura</taxon>
        <taxon>Panpulmonata</taxon>
        <taxon>Sacoglossa</taxon>
        <taxon>Placobranchoidea</taxon>
        <taxon>Plakobranchidae</taxon>
        <taxon>Elysia</taxon>
    </lineage>
</organism>
<evidence type="ECO:0000313" key="3">
    <source>
        <dbReference type="Proteomes" id="UP000271974"/>
    </source>
</evidence>
<comment type="caution">
    <text evidence="2">The sequence shown here is derived from an EMBL/GenBank/DDBJ whole genome shotgun (WGS) entry which is preliminary data.</text>
</comment>
<protein>
    <submittedName>
        <fullName evidence="2">Uncharacterized protein</fullName>
    </submittedName>
</protein>
<gene>
    <name evidence="2" type="ORF">EGW08_021059</name>
</gene>
<feature type="signal peptide" evidence="1">
    <location>
        <begin position="1"/>
        <end position="18"/>
    </location>
</feature>
<reference evidence="2 3" key="1">
    <citation type="submission" date="2019-01" db="EMBL/GenBank/DDBJ databases">
        <title>A draft genome assembly of the solar-powered sea slug Elysia chlorotica.</title>
        <authorList>
            <person name="Cai H."/>
            <person name="Li Q."/>
            <person name="Fang X."/>
            <person name="Li J."/>
            <person name="Curtis N.E."/>
            <person name="Altenburger A."/>
            <person name="Shibata T."/>
            <person name="Feng M."/>
            <person name="Maeda T."/>
            <person name="Schwartz J.A."/>
            <person name="Shigenobu S."/>
            <person name="Lundholm N."/>
            <person name="Nishiyama T."/>
            <person name="Yang H."/>
            <person name="Hasebe M."/>
            <person name="Li S."/>
            <person name="Pierce S.K."/>
            <person name="Wang J."/>
        </authorList>
    </citation>
    <scope>NUCLEOTIDE SEQUENCE [LARGE SCALE GENOMIC DNA]</scope>
    <source>
        <strain evidence="2">EC2010</strain>
        <tissue evidence="2">Whole organism of an adult</tissue>
    </source>
</reference>
<dbReference type="OrthoDB" id="6210906at2759"/>
<keyword evidence="1" id="KW-0732">Signal</keyword>
<feature type="chain" id="PRO_5019379072" evidence="1">
    <location>
        <begin position="19"/>
        <end position="285"/>
    </location>
</feature>
<dbReference type="AlphaFoldDB" id="A0A433SPJ9"/>
<name>A0A433SPJ9_ELYCH</name>
<dbReference type="EMBL" id="RQTK01001260">
    <property type="protein sequence ID" value="RUS71172.1"/>
    <property type="molecule type" value="Genomic_DNA"/>
</dbReference>
<dbReference type="Proteomes" id="UP000271974">
    <property type="component" value="Unassembled WGS sequence"/>
</dbReference>
<feature type="non-terminal residue" evidence="2">
    <location>
        <position position="285"/>
    </location>
</feature>
<keyword evidence="3" id="KW-1185">Reference proteome</keyword>
<evidence type="ECO:0000256" key="1">
    <source>
        <dbReference type="SAM" id="SignalP"/>
    </source>
</evidence>
<sequence length="285" mass="31550">MKYQVLLLALFHSGPTIGLPIMSTVLVSTSSSCSDNYLVADQDYTLVSYAINRNGEAHFGFDHSNSLPKLYFMESEKPMCSLFDKSRRCLNQVFADHVCSCEALIRDQFYRLTVNITAKLKYSWKSLALKWMAAGTSEIAESVPLTLKEVREGCPQMELVSIHMSFNVKHNFLVPGEDTITVAFQVSGNNSVHSFRGELGPQFVYTTTDGKKQIGCTGFDPPNGSCTDRAGIRDACSCVPVSPPGTYLLTFTKTAQKNMSGQSVRLVWPGLPELRSVECHLPPIR</sequence>
<proteinExistence type="predicted"/>